<dbReference type="Proteomes" id="UP000237105">
    <property type="component" value="Unassembled WGS sequence"/>
</dbReference>
<evidence type="ECO:0000313" key="3">
    <source>
        <dbReference type="Proteomes" id="UP000237105"/>
    </source>
</evidence>
<keyword evidence="3" id="KW-1185">Reference proteome</keyword>
<organism evidence="2 3">
    <name type="scientific">Parasponia andersonii</name>
    <name type="common">Sponia andersonii</name>
    <dbReference type="NCBI Taxonomy" id="3476"/>
    <lineage>
        <taxon>Eukaryota</taxon>
        <taxon>Viridiplantae</taxon>
        <taxon>Streptophyta</taxon>
        <taxon>Embryophyta</taxon>
        <taxon>Tracheophyta</taxon>
        <taxon>Spermatophyta</taxon>
        <taxon>Magnoliopsida</taxon>
        <taxon>eudicotyledons</taxon>
        <taxon>Gunneridae</taxon>
        <taxon>Pentapetalae</taxon>
        <taxon>rosids</taxon>
        <taxon>fabids</taxon>
        <taxon>Rosales</taxon>
        <taxon>Cannabaceae</taxon>
        <taxon>Parasponia</taxon>
    </lineage>
</organism>
<feature type="compositionally biased region" description="Polar residues" evidence="1">
    <location>
        <begin position="152"/>
        <end position="166"/>
    </location>
</feature>
<dbReference type="AlphaFoldDB" id="A0A2P5CVK7"/>
<evidence type="ECO:0000313" key="2">
    <source>
        <dbReference type="EMBL" id="PON65038.1"/>
    </source>
</evidence>
<feature type="compositionally biased region" description="Low complexity" evidence="1">
    <location>
        <begin position="172"/>
        <end position="187"/>
    </location>
</feature>
<reference evidence="3" key="1">
    <citation type="submission" date="2016-06" db="EMBL/GenBank/DDBJ databases">
        <title>Parallel loss of symbiosis genes in relatives of nitrogen-fixing non-legume Parasponia.</title>
        <authorList>
            <person name="Van Velzen R."/>
            <person name="Holmer R."/>
            <person name="Bu F."/>
            <person name="Rutten L."/>
            <person name="Van Zeijl A."/>
            <person name="Liu W."/>
            <person name="Santuari L."/>
            <person name="Cao Q."/>
            <person name="Sharma T."/>
            <person name="Shen D."/>
            <person name="Roswanjaya Y."/>
            <person name="Wardhani T."/>
            <person name="Kalhor M.S."/>
            <person name="Jansen J."/>
            <person name="Van den Hoogen J."/>
            <person name="Gungor B."/>
            <person name="Hartog M."/>
            <person name="Hontelez J."/>
            <person name="Verver J."/>
            <person name="Yang W.-C."/>
            <person name="Schijlen E."/>
            <person name="Repin R."/>
            <person name="Schilthuizen M."/>
            <person name="Schranz E."/>
            <person name="Heidstra R."/>
            <person name="Miyata K."/>
            <person name="Fedorova E."/>
            <person name="Kohlen W."/>
            <person name="Bisseling T."/>
            <person name="Smit S."/>
            <person name="Geurts R."/>
        </authorList>
    </citation>
    <scope>NUCLEOTIDE SEQUENCE [LARGE SCALE GENOMIC DNA]</scope>
    <source>
        <strain evidence="3">cv. WU1-14</strain>
    </source>
</reference>
<comment type="caution">
    <text evidence="2">The sequence shown here is derived from an EMBL/GenBank/DDBJ whole genome shotgun (WGS) entry which is preliminary data.</text>
</comment>
<feature type="region of interest" description="Disordered" evidence="1">
    <location>
        <begin position="77"/>
        <end position="105"/>
    </location>
</feature>
<protein>
    <submittedName>
        <fullName evidence="2">Uncharacterized protein</fullName>
    </submittedName>
</protein>
<name>A0A2P5CVK7_PARAD</name>
<gene>
    <name evidence="2" type="ORF">PanWU01x14_119550</name>
</gene>
<feature type="region of interest" description="Disordered" evidence="1">
    <location>
        <begin position="148"/>
        <end position="204"/>
    </location>
</feature>
<accession>A0A2P5CVK7</accession>
<dbReference type="OrthoDB" id="10602534at2759"/>
<sequence>MVGGLLLDGLDHILNSFQLRRQWPMRCAERASSTIISRVIAIEELPKEKKLVGNLITDINLEYSGWHLFKNRGDHEDYVRASPTRPPVPNEPGPSSQIAHPRKQRTSCAQLTSSIAILPASYLCIRSTLTPPTCENLRMLRADTRAMERGGQSLSENSSHSDQPRNLQPFRTPELPLTSPSRTPLSSHPNKRPMDASHTNEPLA</sequence>
<dbReference type="EMBL" id="JXTB01000091">
    <property type="protein sequence ID" value="PON65038.1"/>
    <property type="molecule type" value="Genomic_DNA"/>
</dbReference>
<evidence type="ECO:0000256" key="1">
    <source>
        <dbReference type="SAM" id="MobiDB-lite"/>
    </source>
</evidence>
<proteinExistence type="predicted"/>